<dbReference type="InterPro" id="IPR004843">
    <property type="entry name" value="Calcineurin-like_PHP"/>
</dbReference>
<dbReference type="SUPFAM" id="SSF56300">
    <property type="entry name" value="Metallo-dependent phosphatases"/>
    <property type="match status" value="1"/>
</dbReference>
<organism evidence="2 3">
    <name type="scientific">Comamonas guangdongensis</name>
    <dbReference type="NCBI Taxonomy" id="510515"/>
    <lineage>
        <taxon>Bacteria</taxon>
        <taxon>Pseudomonadati</taxon>
        <taxon>Pseudomonadota</taxon>
        <taxon>Betaproteobacteria</taxon>
        <taxon>Burkholderiales</taxon>
        <taxon>Comamonadaceae</taxon>
        <taxon>Comamonas</taxon>
    </lineage>
</organism>
<evidence type="ECO:0000313" key="2">
    <source>
        <dbReference type="EMBL" id="MEX8193183.1"/>
    </source>
</evidence>
<sequence length="358" mass="39916">MSLVQPLPPGPLDIVGDIHGESEALEQLLGHLGYDHQGHHPDGRRLVFVGDFCDRGPDSPSVLGLVMPMLASGKASAVLGNHEINLLREDAKDGSGWFFRSRRESDQPKYGPFAHMPMQDAPAVLAQLNRLPIALEREDLRIVHAAWRPEQIAMARQLPAGGARSVYDQYENVAARQAQASRVAERVRQETLRWPHSLEDPKWPPPFLAAHSETELAKAMVNPLKVLTTGVERECREPFYAGGKWRFVERVAWWNEYADETAVIVGHYWRRLLPGDAAAHGAQAENLFGHTTPLSWHGRLGNVFCVDYSVGGRWVARLNGEDPQRRFKLAAMRWPERTLVFDDGVQAASENFGAGHAA</sequence>
<dbReference type="PANTHER" id="PTHR42850:SF7">
    <property type="entry name" value="BIS(5'-NUCLEOSYL)-TETRAPHOSPHATASE PRPE [ASYMMETRICAL]"/>
    <property type="match status" value="1"/>
</dbReference>
<name>A0ABV3ZUD5_9BURK</name>
<dbReference type="InterPro" id="IPR029052">
    <property type="entry name" value="Metallo-depent_PP-like"/>
</dbReference>
<dbReference type="PANTHER" id="PTHR42850">
    <property type="entry name" value="METALLOPHOSPHOESTERASE"/>
    <property type="match status" value="1"/>
</dbReference>
<evidence type="ECO:0000313" key="3">
    <source>
        <dbReference type="Proteomes" id="UP001561046"/>
    </source>
</evidence>
<dbReference type="Gene3D" id="3.60.21.10">
    <property type="match status" value="1"/>
</dbReference>
<gene>
    <name evidence="2" type="ORF">AB6724_10030</name>
</gene>
<protein>
    <submittedName>
        <fullName evidence="2">Metallophosphoesterase</fullName>
    </submittedName>
</protein>
<feature type="domain" description="Calcineurin-like phosphoesterase" evidence="1">
    <location>
        <begin position="12"/>
        <end position="102"/>
    </location>
</feature>
<proteinExistence type="predicted"/>
<dbReference type="RefSeq" id="WP_369338380.1">
    <property type="nucleotide sequence ID" value="NZ_JBFYGN010000009.1"/>
</dbReference>
<reference evidence="2 3" key="1">
    <citation type="journal article" date="2013" name="Int. J. Syst. Evol. Microbiol.">
        <title>Comamonas guangdongensis sp. nov., isolated from subterranean forest sediment, and emended description of the genus Comamonas.</title>
        <authorList>
            <person name="Zhang J."/>
            <person name="Wang Y."/>
            <person name="Zhou S."/>
            <person name="Wu C."/>
            <person name="He J."/>
            <person name="Li F."/>
        </authorList>
    </citation>
    <scope>NUCLEOTIDE SEQUENCE [LARGE SCALE GENOMIC DNA]</scope>
    <source>
        <strain evidence="2 3">CCTCC AB2011133</strain>
    </source>
</reference>
<keyword evidence="3" id="KW-1185">Reference proteome</keyword>
<dbReference type="InterPro" id="IPR006186">
    <property type="entry name" value="Ser/Thr-sp_prot-phosphatase"/>
</dbReference>
<dbReference type="EMBL" id="JBFYGN010000009">
    <property type="protein sequence ID" value="MEX8193183.1"/>
    <property type="molecule type" value="Genomic_DNA"/>
</dbReference>
<dbReference type="InterPro" id="IPR050126">
    <property type="entry name" value="Ap4A_hydrolase"/>
</dbReference>
<dbReference type="Proteomes" id="UP001561046">
    <property type="component" value="Unassembled WGS sequence"/>
</dbReference>
<dbReference type="PRINTS" id="PR00114">
    <property type="entry name" value="STPHPHTASE"/>
</dbReference>
<evidence type="ECO:0000259" key="1">
    <source>
        <dbReference type="Pfam" id="PF00149"/>
    </source>
</evidence>
<accession>A0ABV3ZUD5</accession>
<dbReference type="Pfam" id="PF00149">
    <property type="entry name" value="Metallophos"/>
    <property type="match status" value="1"/>
</dbReference>
<comment type="caution">
    <text evidence="2">The sequence shown here is derived from an EMBL/GenBank/DDBJ whole genome shotgun (WGS) entry which is preliminary data.</text>
</comment>